<dbReference type="Proteomes" id="UP000266489">
    <property type="component" value="Unassembled WGS sequence"/>
</dbReference>
<keyword evidence="1" id="KW-0472">Membrane</keyword>
<reference evidence="2 3" key="1">
    <citation type="submission" date="2018-09" db="EMBL/GenBank/DDBJ databases">
        <title>Discovery and Ecogenomic Context for Candidatus Cryosericales, a Global Caldiserica Order Active in Thawing Permafrost.</title>
        <authorList>
            <person name="Martinez M.A."/>
            <person name="Woodcroft B.J."/>
            <person name="Ignacio Espinoza J.C."/>
            <person name="Zayed A."/>
            <person name="Singleton C.M."/>
            <person name="Boyd J."/>
            <person name="Li Y.-F."/>
            <person name="Purvine S."/>
            <person name="Maughan H."/>
            <person name="Hodgkins S.B."/>
            <person name="Anderson D."/>
            <person name="Sederholm M."/>
            <person name="Temperton B."/>
            <person name="Saleska S.R."/>
            <person name="Tyson G.W."/>
            <person name="Rich V.I."/>
        </authorList>
    </citation>
    <scope>NUCLEOTIDE SEQUENCE [LARGE SCALE GENOMIC DNA]</scope>
    <source>
        <strain evidence="2 3">SMC5</strain>
    </source>
</reference>
<name>A0A398D6X0_9BACT</name>
<dbReference type="AlphaFoldDB" id="A0A398D6X0"/>
<evidence type="ECO:0000256" key="1">
    <source>
        <dbReference type="SAM" id="Phobius"/>
    </source>
</evidence>
<evidence type="ECO:0000313" key="2">
    <source>
        <dbReference type="EMBL" id="RIE08137.1"/>
    </source>
</evidence>
<keyword evidence="1" id="KW-1133">Transmembrane helix</keyword>
<evidence type="ECO:0000313" key="3">
    <source>
        <dbReference type="Proteomes" id="UP000266489"/>
    </source>
</evidence>
<sequence>MARRARAAASLAEFAQSDYQLSRESPCISATAEWREGMTKSFPRHLVFLTAFPLVGASMFPQGVLAGHYFQRCFVGKQELPEEPLNVDAVVPSVLSLPMSHSLSLSATNVVDEVLCSCSSRSTY</sequence>
<dbReference type="EMBL" id="QXIU01000209">
    <property type="protein sequence ID" value="RIE08137.1"/>
    <property type="molecule type" value="Genomic_DNA"/>
</dbReference>
<keyword evidence="1" id="KW-0812">Transmembrane</keyword>
<accession>A0A398D6X0</accession>
<proteinExistence type="predicted"/>
<comment type="caution">
    <text evidence="2">The sequence shown here is derived from an EMBL/GenBank/DDBJ whole genome shotgun (WGS) entry which is preliminary data.</text>
</comment>
<feature type="transmembrane region" description="Helical" evidence="1">
    <location>
        <begin position="46"/>
        <end position="70"/>
    </location>
</feature>
<organism evidence="2 3">
    <name type="scientific">Candidatus Cryosericum odellii</name>
    <dbReference type="NCBI Taxonomy" id="2290917"/>
    <lineage>
        <taxon>Bacteria</taxon>
        <taxon>Pseudomonadati</taxon>
        <taxon>Caldisericota/Cryosericota group</taxon>
        <taxon>Candidatus Cryosericota</taxon>
        <taxon>Candidatus Cryosericia</taxon>
        <taxon>Candidatus Cryosericales</taxon>
        <taxon>Candidatus Cryosericaceae</taxon>
        <taxon>Candidatus Cryosericum</taxon>
    </lineage>
</organism>
<protein>
    <submittedName>
        <fullName evidence="2">Uncharacterized protein</fullName>
    </submittedName>
</protein>
<gene>
    <name evidence="2" type="ORF">SMC5_08510</name>
</gene>